<gene>
    <name evidence="1" type="ORF">D0Z70_05230</name>
</gene>
<dbReference type="AlphaFoldDB" id="A0A418YWH1"/>
<dbReference type="Proteomes" id="UP000283469">
    <property type="component" value="Unassembled WGS sequence"/>
</dbReference>
<evidence type="ECO:0000313" key="2">
    <source>
        <dbReference type="Proteomes" id="UP000283469"/>
    </source>
</evidence>
<dbReference type="Gene3D" id="6.10.280.50">
    <property type="match status" value="1"/>
</dbReference>
<dbReference type="Pfam" id="PF04325">
    <property type="entry name" value="DUF465"/>
    <property type="match status" value="1"/>
</dbReference>
<dbReference type="RefSeq" id="WP_119744367.1">
    <property type="nucleotide sequence ID" value="NZ_QVRA01000003.1"/>
</dbReference>
<organism evidence="1 2">
    <name type="scientific">Sphingobium terrigena</name>
    <dbReference type="NCBI Taxonomy" id="2304063"/>
    <lineage>
        <taxon>Bacteria</taxon>
        <taxon>Pseudomonadati</taxon>
        <taxon>Pseudomonadota</taxon>
        <taxon>Alphaproteobacteria</taxon>
        <taxon>Sphingomonadales</taxon>
        <taxon>Sphingomonadaceae</taxon>
        <taxon>Sphingobium</taxon>
    </lineage>
</organism>
<protein>
    <submittedName>
        <fullName evidence="1">DUF465 domain-containing protein</fullName>
    </submittedName>
</protein>
<reference evidence="1 2" key="1">
    <citation type="submission" date="2018-08" db="EMBL/GenBank/DDBJ databases">
        <title>Sphingobium sp. EO9.</title>
        <authorList>
            <person name="Park Y."/>
            <person name="Kim K.H."/>
            <person name="Jeon C.O."/>
        </authorList>
    </citation>
    <scope>NUCLEOTIDE SEQUENCE [LARGE SCALE GENOMIC DNA]</scope>
    <source>
        <strain evidence="1 2">EO9</strain>
    </source>
</reference>
<sequence length="82" mass="9260">MSEHGHDLHSLFPHATDRLHHLKLTDAHFRNLADRYHDLVSEISRIIEGLSAASDARLEDLKKQRLALLDTIGAMIAPERTA</sequence>
<name>A0A418YWH1_9SPHN</name>
<keyword evidence="2" id="KW-1185">Reference proteome</keyword>
<accession>A0A418YWH1</accession>
<proteinExistence type="predicted"/>
<dbReference type="InterPro" id="IPR038444">
    <property type="entry name" value="DUF465_sf"/>
</dbReference>
<dbReference type="InterPro" id="IPR007420">
    <property type="entry name" value="DUF465"/>
</dbReference>
<evidence type="ECO:0000313" key="1">
    <source>
        <dbReference type="EMBL" id="RJG56741.1"/>
    </source>
</evidence>
<dbReference type="OrthoDB" id="1263265at2"/>
<comment type="caution">
    <text evidence="1">The sequence shown here is derived from an EMBL/GenBank/DDBJ whole genome shotgun (WGS) entry which is preliminary data.</text>
</comment>
<dbReference type="EMBL" id="QVRA01000003">
    <property type="protein sequence ID" value="RJG56741.1"/>
    <property type="molecule type" value="Genomic_DNA"/>
</dbReference>